<feature type="compositionally biased region" description="Low complexity" evidence="1">
    <location>
        <begin position="25"/>
        <end position="41"/>
    </location>
</feature>
<accession>A0ABW4EA81</accession>
<dbReference type="EMBL" id="JBHTON010000030">
    <property type="protein sequence ID" value="MFD1485500.1"/>
    <property type="molecule type" value="Genomic_DNA"/>
</dbReference>
<organism evidence="3 4">
    <name type="scientific">Lacticaseibacillus baoqingensis</name>
    <dbReference type="NCBI Taxonomy" id="2486013"/>
    <lineage>
        <taxon>Bacteria</taxon>
        <taxon>Bacillati</taxon>
        <taxon>Bacillota</taxon>
        <taxon>Bacilli</taxon>
        <taxon>Lactobacillales</taxon>
        <taxon>Lactobacillaceae</taxon>
        <taxon>Lacticaseibacillus</taxon>
    </lineage>
</organism>
<sequence>MKKIMGITTVALAVVLLAACGQQQSPAKSSSASKTSQTSSSKPKKAPKPKQTAMDLAAIKRGNYTSLVGKWSAIGSRSKNAALSTDVQSQMTATKQALTIGAVQLSKKTLTVDGEQHALAFKETQGTLVALLADADQAAINWSVTFYPKNTTTEFQTVTGESGKNQHNLVALWTSNNDMTIVYGEGMPAAAPAAASTSSAASSSSSSTAASAPAKPAPAAAGPALNLDQLAANNFASLVGTWKNPTTGDTWVVTGQTATAPAGANVDPNVGAVVSGHDSNGQPMVITAGARLTQNGTPMGSFGTFTTGPGSNMAPLAILPKGVKGSAADDSDSSKDRLISGGGQAGFAASAYYRVN</sequence>
<feature type="signal peptide" evidence="2">
    <location>
        <begin position="1"/>
        <end position="27"/>
    </location>
</feature>
<dbReference type="RefSeq" id="WP_125754315.1">
    <property type="nucleotide sequence ID" value="NZ_JBHTON010000030.1"/>
</dbReference>
<dbReference type="PROSITE" id="PS51257">
    <property type="entry name" value="PROKAR_LIPOPROTEIN"/>
    <property type="match status" value="1"/>
</dbReference>
<proteinExistence type="predicted"/>
<name>A0ABW4EA81_9LACO</name>
<feature type="region of interest" description="Disordered" evidence="1">
    <location>
        <begin position="199"/>
        <end position="220"/>
    </location>
</feature>
<evidence type="ECO:0000313" key="3">
    <source>
        <dbReference type="EMBL" id="MFD1485500.1"/>
    </source>
</evidence>
<keyword evidence="4" id="KW-1185">Reference proteome</keyword>
<protein>
    <submittedName>
        <fullName evidence="3">DUF6287 domain-containing protein</fullName>
    </submittedName>
</protein>
<evidence type="ECO:0000256" key="1">
    <source>
        <dbReference type="SAM" id="MobiDB-lite"/>
    </source>
</evidence>
<feature type="region of interest" description="Disordered" evidence="1">
    <location>
        <begin position="25"/>
        <end position="52"/>
    </location>
</feature>
<evidence type="ECO:0000313" key="4">
    <source>
        <dbReference type="Proteomes" id="UP001597252"/>
    </source>
</evidence>
<reference evidence="4" key="1">
    <citation type="journal article" date="2019" name="Int. J. Syst. Evol. Microbiol.">
        <title>The Global Catalogue of Microorganisms (GCM) 10K type strain sequencing project: providing services to taxonomists for standard genome sequencing and annotation.</title>
        <authorList>
            <consortium name="The Broad Institute Genomics Platform"/>
            <consortium name="The Broad Institute Genome Sequencing Center for Infectious Disease"/>
            <person name="Wu L."/>
            <person name="Ma J."/>
        </authorList>
    </citation>
    <scope>NUCLEOTIDE SEQUENCE [LARGE SCALE GENOMIC DNA]</scope>
    <source>
        <strain evidence="4">CCM 8903</strain>
    </source>
</reference>
<evidence type="ECO:0000256" key="2">
    <source>
        <dbReference type="SAM" id="SignalP"/>
    </source>
</evidence>
<dbReference type="Proteomes" id="UP001597252">
    <property type="component" value="Unassembled WGS sequence"/>
</dbReference>
<keyword evidence="2" id="KW-0732">Signal</keyword>
<gene>
    <name evidence="3" type="ORF">ACFQ5J_09685</name>
</gene>
<comment type="caution">
    <text evidence="3">The sequence shown here is derived from an EMBL/GenBank/DDBJ whole genome shotgun (WGS) entry which is preliminary data.</text>
</comment>
<feature type="chain" id="PRO_5045300346" evidence="2">
    <location>
        <begin position="28"/>
        <end position="356"/>
    </location>
</feature>